<organism evidence="2 3">
    <name type="scientific">Gossypium barbadense</name>
    <name type="common">Sea Island cotton</name>
    <name type="synonym">Hibiscus barbadensis</name>
    <dbReference type="NCBI Taxonomy" id="3634"/>
    <lineage>
        <taxon>Eukaryota</taxon>
        <taxon>Viridiplantae</taxon>
        <taxon>Streptophyta</taxon>
        <taxon>Embryophyta</taxon>
        <taxon>Tracheophyta</taxon>
        <taxon>Spermatophyta</taxon>
        <taxon>Magnoliopsida</taxon>
        <taxon>eudicotyledons</taxon>
        <taxon>Gunneridae</taxon>
        <taxon>Pentapetalae</taxon>
        <taxon>rosids</taxon>
        <taxon>malvids</taxon>
        <taxon>Malvales</taxon>
        <taxon>Malvaceae</taxon>
        <taxon>Malvoideae</taxon>
        <taxon>Gossypium</taxon>
    </lineage>
</organism>
<keyword evidence="1" id="KW-0812">Transmembrane</keyword>
<proteinExistence type="predicted"/>
<reference evidence="2 3" key="1">
    <citation type="submission" date="2015-01" db="EMBL/GenBank/DDBJ databases">
        <title>Genome of allotetraploid Gossypium barbadense reveals genomic plasticity and fiber elongation in cotton evolution.</title>
        <authorList>
            <person name="Chen X."/>
            <person name="Liu X."/>
            <person name="Zhao B."/>
            <person name="Zheng H."/>
            <person name="Hu Y."/>
            <person name="Lu G."/>
            <person name="Yang C."/>
            <person name="Chen J."/>
            <person name="Shan C."/>
            <person name="Zhang L."/>
            <person name="Zhou Y."/>
            <person name="Wang L."/>
            <person name="Guo W."/>
            <person name="Bai Y."/>
            <person name="Ruan J."/>
            <person name="Shangguan X."/>
            <person name="Mao Y."/>
            <person name="Jiang J."/>
            <person name="Zhu Y."/>
            <person name="Lei J."/>
            <person name="Kang H."/>
            <person name="Chen S."/>
            <person name="He X."/>
            <person name="Wang R."/>
            <person name="Wang Y."/>
            <person name="Chen J."/>
            <person name="Wang L."/>
            <person name="Yu S."/>
            <person name="Wang B."/>
            <person name="Wei J."/>
            <person name="Song S."/>
            <person name="Lu X."/>
            <person name="Gao Z."/>
            <person name="Gu W."/>
            <person name="Deng X."/>
            <person name="Ma D."/>
            <person name="Wang S."/>
            <person name="Liang W."/>
            <person name="Fang L."/>
            <person name="Cai C."/>
            <person name="Zhu X."/>
            <person name="Zhou B."/>
            <person name="Zhang Y."/>
            <person name="Chen Z."/>
            <person name="Xu S."/>
            <person name="Zhu R."/>
            <person name="Wang S."/>
            <person name="Zhang T."/>
            <person name="Zhao G."/>
        </authorList>
    </citation>
    <scope>NUCLEOTIDE SEQUENCE [LARGE SCALE GENOMIC DNA]</scope>
    <source>
        <strain evidence="3">cv. Xinhai21</strain>
        <tissue evidence="2">Leaf</tissue>
    </source>
</reference>
<evidence type="ECO:0000256" key="1">
    <source>
        <dbReference type="SAM" id="Phobius"/>
    </source>
</evidence>
<keyword evidence="1" id="KW-1133">Transmembrane helix</keyword>
<evidence type="ECO:0000313" key="3">
    <source>
        <dbReference type="Proteomes" id="UP000239757"/>
    </source>
</evidence>
<protein>
    <submittedName>
        <fullName evidence="2">Uncharacterized protein</fullName>
    </submittedName>
</protein>
<feature type="transmembrane region" description="Helical" evidence="1">
    <location>
        <begin position="20"/>
        <end position="38"/>
    </location>
</feature>
<keyword evidence="1" id="KW-0472">Membrane</keyword>
<evidence type="ECO:0000313" key="2">
    <source>
        <dbReference type="EMBL" id="PPR88082.1"/>
    </source>
</evidence>
<dbReference type="AlphaFoldDB" id="A0A2P5WAF3"/>
<dbReference type="Proteomes" id="UP000239757">
    <property type="component" value="Unassembled WGS sequence"/>
</dbReference>
<accession>A0A2P5WAF3</accession>
<sequence>MEWPQSPQCVPQSLTSSYRVILAGVIKVLCLISAKSLYQSLLQNNRWWWNRWGRLNPQNHSKDTMQHKIKILEVICLIHT</sequence>
<dbReference type="EMBL" id="KZ668380">
    <property type="protein sequence ID" value="PPR88082.1"/>
    <property type="molecule type" value="Genomic_DNA"/>
</dbReference>
<gene>
    <name evidence="2" type="ORF">GOBAR_AA32607</name>
</gene>
<name>A0A2P5WAF3_GOSBA</name>